<dbReference type="InterPro" id="IPR004095">
    <property type="entry name" value="TGS"/>
</dbReference>
<evidence type="ECO:0000259" key="4">
    <source>
        <dbReference type="PROSITE" id="PS51880"/>
    </source>
</evidence>
<evidence type="ECO:0000313" key="5">
    <source>
        <dbReference type="EMBL" id="EQD76377.1"/>
    </source>
</evidence>
<gene>
    <name evidence="5" type="ORF">B1B_01735</name>
</gene>
<dbReference type="GO" id="GO:0008728">
    <property type="term" value="F:GTP diphosphokinase activity"/>
    <property type="evidence" value="ECO:0007669"/>
    <property type="project" value="TreeGrafter"/>
</dbReference>
<evidence type="ECO:0000259" key="2">
    <source>
        <dbReference type="PROSITE" id="PS51671"/>
    </source>
</evidence>
<dbReference type="InterPro" id="IPR006674">
    <property type="entry name" value="HD_domain"/>
</dbReference>
<dbReference type="SUPFAM" id="SSF109604">
    <property type="entry name" value="HD-domain/PDEase-like"/>
    <property type="match status" value="1"/>
</dbReference>
<dbReference type="InterPro" id="IPR007685">
    <property type="entry name" value="RelA_SpoT"/>
</dbReference>
<dbReference type="EMBL" id="AUZY01001072">
    <property type="protein sequence ID" value="EQD76377.1"/>
    <property type="molecule type" value="Genomic_DNA"/>
</dbReference>
<sequence length="718" mass="81046">MPQGSVLFGRANPAKQADGLAAFLEELKSYLSSDQAELFERAYRFSESAHQGQLRLSGEDYIQHPLQVARILAGLHVDAETLVAAILHDVIEDTPVTRVEIETRFGAEVAHLVDGVSKLTQISFPTYAETQAENFRKMLLAMVDDIRVILIKLADRLHNMRTLGSMPDAKRRSIAAETLEIYAPIAHRLGMNTWRLELEDLGFRNLYPHRYRVFATRLRERRRHRRELIQRTEEALKRGLQTEGIDAQIRGREKHLYSIYCKMKNKGLSWSEVWDRYGFRIIVDREDTAYRVLGVVHHLYSPLPGKFKDYIAIPKANGYQSLHTIVIGPEGIPVEVQIRTVMMDQVAEAGIAAHWLYKSGEHHSGSSAYRAREWLRELLEIQSRVGSSVEFLENVKIDLFPDEVYVFTPRGQIRRLPRGSTPVDFAYAVHTDLGNSCVAAKVDRQLVPLRTILQSGQLVEILTAHGARPNPAWLNFVVTAKARTNIRQYLKNLERAEAKTLGQQLLNQILSRSHTSLRRLDPESLSRLAQNLKLADVDELLVQIGLGERPAILVAHAILQSPGTEAHTPQSIPIVIRGTEGMVVTFARCCYPIPGDEIAGFLSAGRGMVIHRADCPNLLEHRKAVDKWIDVAWEAGLKKDFSIGFRVDVENQRGVLAQIASRIAELGSNIEQVSVTERDGLMATLTFVCAVRDRKQLANLFRHIHRLPGVIRITRAHT</sequence>
<dbReference type="InterPro" id="IPR045865">
    <property type="entry name" value="ACT-like_dom_sf"/>
</dbReference>
<dbReference type="PROSITE" id="PS51880">
    <property type="entry name" value="TGS"/>
    <property type="match status" value="1"/>
</dbReference>
<feature type="domain" description="ACT" evidence="2">
    <location>
        <begin position="644"/>
        <end position="718"/>
    </location>
</feature>
<evidence type="ECO:0000256" key="1">
    <source>
        <dbReference type="ARBA" id="ARBA00007476"/>
    </source>
</evidence>
<dbReference type="Gene3D" id="3.30.70.260">
    <property type="match status" value="1"/>
</dbReference>
<proteinExistence type="inferred from homology"/>
<dbReference type="Gene3D" id="3.30.460.10">
    <property type="entry name" value="Beta Polymerase, domain 2"/>
    <property type="match status" value="1"/>
</dbReference>
<dbReference type="GO" id="GO:0008893">
    <property type="term" value="F:guanosine-3',5'-bis(diphosphate) 3'-diphosphatase activity"/>
    <property type="evidence" value="ECO:0007669"/>
    <property type="project" value="TreeGrafter"/>
</dbReference>
<dbReference type="NCBIfam" id="TIGR00691">
    <property type="entry name" value="spoT_relA"/>
    <property type="match status" value="1"/>
</dbReference>
<dbReference type="GO" id="GO:0042594">
    <property type="term" value="P:response to starvation"/>
    <property type="evidence" value="ECO:0007669"/>
    <property type="project" value="TreeGrafter"/>
</dbReference>
<dbReference type="InterPro" id="IPR043519">
    <property type="entry name" value="NT_sf"/>
</dbReference>
<dbReference type="Pfam" id="PF02824">
    <property type="entry name" value="TGS"/>
    <property type="match status" value="1"/>
</dbReference>
<dbReference type="GO" id="GO:0015969">
    <property type="term" value="P:guanosine tetraphosphate metabolic process"/>
    <property type="evidence" value="ECO:0007669"/>
    <property type="project" value="InterPro"/>
</dbReference>
<dbReference type="PROSITE" id="PS51831">
    <property type="entry name" value="HD"/>
    <property type="match status" value="1"/>
</dbReference>
<dbReference type="Pfam" id="PF13328">
    <property type="entry name" value="HD_4"/>
    <property type="match status" value="1"/>
</dbReference>
<dbReference type="InterPro" id="IPR004811">
    <property type="entry name" value="RelA/Spo_fam"/>
</dbReference>
<dbReference type="CDD" id="cd00077">
    <property type="entry name" value="HDc"/>
    <property type="match status" value="1"/>
</dbReference>
<dbReference type="SMART" id="SM00954">
    <property type="entry name" value="RelA_SpoT"/>
    <property type="match status" value="1"/>
</dbReference>
<dbReference type="Pfam" id="PF13291">
    <property type="entry name" value="ACT_4"/>
    <property type="match status" value="1"/>
</dbReference>
<keyword evidence="5" id="KW-0378">Hydrolase</keyword>
<dbReference type="PROSITE" id="PS51671">
    <property type="entry name" value="ACT"/>
    <property type="match status" value="1"/>
</dbReference>
<accession>T1C2Z0</accession>
<dbReference type="InterPro" id="IPR045600">
    <property type="entry name" value="RelA/SpoT_AH_RIS"/>
</dbReference>
<dbReference type="CDD" id="cd05399">
    <property type="entry name" value="NT_Rel-Spo_like"/>
    <property type="match status" value="1"/>
</dbReference>
<reference evidence="5" key="2">
    <citation type="journal article" date="2014" name="ISME J.">
        <title>Microbial stratification in low pH oxic and suboxic macroscopic growths along an acid mine drainage.</title>
        <authorList>
            <person name="Mendez-Garcia C."/>
            <person name="Mesa V."/>
            <person name="Sprenger R.R."/>
            <person name="Richter M."/>
            <person name="Diez M.S."/>
            <person name="Solano J."/>
            <person name="Bargiela R."/>
            <person name="Golyshina O.V."/>
            <person name="Manteca A."/>
            <person name="Ramos J.L."/>
            <person name="Gallego J.R."/>
            <person name="Llorente I."/>
            <person name="Martins Dos Santos V.A."/>
            <person name="Jensen O.N."/>
            <person name="Pelaez A.I."/>
            <person name="Sanchez J."/>
            <person name="Ferrer M."/>
        </authorList>
    </citation>
    <scope>NUCLEOTIDE SEQUENCE</scope>
</reference>
<dbReference type="InterPro" id="IPR012675">
    <property type="entry name" value="Beta-grasp_dom_sf"/>
</dbReference>
<dbReference type="InterPro" id="IPR033655">
    <property type="entry name" value="TGS_RelA/SpoT"/>
</dbReference>
<dbReference type="InterPro" id="IPR002912">
    <property type="entry name" value="ACT_dom"/>
</dbReference>
<dbReference type="SUPFAM" id="SSF55021">
    <property type="entry name" value="ACT-like"/>
    <property type="match status" value="1"/>
</dbReference>
<dbReference type="Pfam" id="PF04607">
    <property type="entry name" value="RelA_SpoT"/>
    <property type="match status" value="1"/>
</dbReference>
<feature type="domain" description="HD" evidence="3">
    <location>
        <begin position="61"/>
        <end position="160"/>
    </location>
</feature>
<dbReference type="FunFam" id="3.10.20.30:FF:000002">
    <property type="entry name" value="GTP pyrophosphokinase (RelA/SpoT)"/>
    <property type="match status" value="1"/>
</dbReference>
<name>T1C2Z0_9ZZZZ</name>
<dbReference type="SMART" id="SM00471">
    <property type="entry name" value="HDc"/>
    <property type="match status" value="1"/>
</dbReference>
<dbReference type="CDD" id="cd04876">
    <property type="entry name" value="ACT_RelA-SpoT"/>
    <property type="match status" value="1"/>
</dbReference>
<dbReference type="SUPFAM" id="SSF81301">
    <property type="entry name" value="Nucleotidyltransferase"/>
    <property type="match status" value="1"/>
</dbReference>
<reference evidence="5" key="1">
    <citation type="submission" date="2013-08" db="EMBL/GenBank/DDBJ databases">
        <authorList>
            <person name="Mendez C."/>
            <person name="Richter M."/>
            <person name="Ferrer M."/>
            <person name="Sanchez J."/>
        </authorList>
    </citation>
    <scope>NUCLEOTIDE SEQUENCE</scope>
</reference>
<dbReference type="FunFam" id="1.10.3210.10:FF:000001">
    <property type="entry name" value="GTP pyrophosphokinase RelA"/>
    <property type="match status" value="1"/>
</dbReference>
<dbReference type="CDD" id="cd01668">
    <property type="entry name" value="TGS_RSH"/>
    <property type="match status" value="1"/>
</dbReference>
<feature type="domain" description="TGS" evidence="4">
    <location>
        <begin position="402"/>
        <end position="463"/>
    </location>
</feature>
<evidence type="ECO:0000259" key="3">
    <source>
        <dbReference type="PROSITE" id="PS51831"/>
    </source>
</evidence>
<dbReference type="SUPFAM" id="SSF81271">
    <property type="entry name" value="TGS-like"/>
    <property type="match status" value="1"/>
</dbReference>
<protein>
    <submittedName>
        <fullName evidence="5">Bifunctional: (P)ppGpp synthetase II guanosine-3',5'-bis pyrophosphate 3'-pyrophosphohydrolase</fullName>
    </submittedName>
</protein>
<dbReference type="GO" id="GO:0005886">
    <property type="term" value="C:plasma membrane"/>
    <property type="evidence" value="ECO:0007669"/>
    <property type="project" value="TreeGrafter"/>
</dbReference>
<comment type="similarity">
    <text evidence="1">Belongs to the RelA/SpoT family.</text>
</comment>
<dbReference type="PANTHER" id="PTHR21262:SF36">
    <property type="entry name" value="BIFUNCTIONAL (P)PPGPP SYNTHASE_HYDROLASE SPOT"/>
    <property type="match status" value="1"/>
</dbReference>
<dbReference type="PANTHER" id="PTHR21262">
    <property type="entry name" value="GUANOSINE-3',5'-BIS DIPHOSPHATE 3'-PYROPHOSPHOHYDROLASE"/>
    <property type="match status" value="1"/>
</dbReference>
<dbReference type="Gene3D" id="3.10.20.30">
    <property type="match status" value="1"/>
</dbReference>
<dbReference type="Gene3D" id="1.10.3210.10">
    <property type="entry name" value="Hypothetical protein af1432"/>
    <property type="match status" value="1"/>
</dbReference>
<dbReference type="AlphaFoldDB" id="T1C2Z0"/>
<dbReference type="InterPro" id="IPR003607">
    <property type="entry name" value="HD/PDEase_dom"/>
</dbReference>
<dbReference type="Pfam" id="PF19296">
    <property type="entry name" value="RelA_AH_RIS"/>
    <property type="match status" value="1"/>
</dbReference>
<comment type="caution">
    <text evidence="5">The sequence shown here is derived from an EMBL/GenBank/DDBJ whole genome shotgun (WGS) entry which is preliminary data.</text>
</comment>
<dbReference type="InterPro" id="IPR012676">
    <property type="entry name" value="TGS-like"/>
</dbReference>
<dbReference type="FunFam" id="3.30.460.10:FF:000001">
    <property type="entry name" value="GTP pyrophosphokinase RelA"/>
    <property type="match status" value="1"/>
</dbReference>
<organism evidence="5">
    <name type="scientific">mine drainage metagenome</name>
    <dbReference type="NCBI Taxonomy" id="410659"/>
    <lineage>
        <taxon>unclassified sequences</taxon>
        <taxon>metagenomes</taxon>
        <taxon>ecological metagenomes</taxon>
    </lineage>
</organism>